<evidence type="ECO:0000256" key="7">
    <source>
        <dbReference type="SAM" id="Phobius"/>
    </source>
</evidence>
<evidence type="ECO:0000313" key="9">
    <source>
        <dbReference type="Proteomes" id="UP000001844"/>
    </source>
</evidence>
<dbReference type="PANTHER" id="PTHR43044:SF2">
    <property type="entry name" value="POLYSULPHIDE REDUCTASE NRFD"/>
    <property type="match status" value="1"/>
</dbReference>
<feature type="transmembrane region" description="Helical" evidence="7">
    <location>
        <begin position="103"/>
        <end position="127"/>
    </location>
</feature>
<dbReference type="RefSeq" id="WP_013033541.1">
    <property type="nucleotide sequence ID" value="NC_013960.1"/>
</dbReference>
<dbReference type="STRING" id="472759.Nhal_2604"/>
<protein>
    <submittedName>
        <fullName evidence="8">Polysulphide reductase NrfD</fullName>
    </submittedName>
</protein>
<evidence type="ECO:0000256" key="5">
    <source>
        <dbReference type="ARBA" id="ARBA00022989"/>
    </source>
</evidence>
<accession>D5BWM4</accession>
<feature type="transmembrane region" description="Helical" evidence="7">
    <location>
        <begin position="147"/>
        <end position="168"/>
    </location>
</feature>
<dbReference type="AlphaFoldDB" id="D5BWM4"/>
<evidence type="ECO:0000256" key="1">
    <source>
        <dbReference type="ARBA" id="ARBA00004651"/>
    </source>
</evidence>
<proteinExistence type="inferred from homology"/>
<dbReference type="Proteomes" id="UP000001844">
    <property type="component" value="Chromosome"/>
</dbReference>
<name>D5BWM4_NITHN</name>
<feature type="transmembrane region" description="Helical" evidence="7">
    <location>
        <begin position="356"/>
        <end position="378"/>
    </location>
</feature>
<sequence>MPTESSNAEVGDKVSDLILIPQRRWLWHGAFGISAVLSVLFFLAIGYLFVVGVGIWGINIPVAWGFAITNYVWWIGIGMAGTFISAALLLFRQQWRTSISRSAEAMTVFAVAIAALFPLLHLGRPWFAYWLAPYPDTMNIWPQWRSALVWDFFAIFSYLIVSVLFWYVGMIPDLACLRDRARKRPAQIFYGLLALGWRGEARHWRRYQMASLLLAGLAVTLVFSVHSMVALAFAEGNTPGWHSTIFPPFFVVGALFSGFAMVLMLVIPVRAIFGLQDFITAQHLDSMAKVLLAVGLIITYSYVIEVFMAWYSANPYEIYTMQNRMVGAYAPLYWGMIFCNVLVLQALWFKRVRLNSIALFLVGTAVVVGMWLERFMLIVTSLHRDFLPSAWGMFSPTLWDWIILVGSMGFFAMLFLLFVRFLPVVSIFEIRRATSGTEKK</sequence>
<dbReference type="EMBL" id="CP001798">
    <property type="protein sequence ID" value="ADE15681.1"/>
    <property type="molecule type" value="Genomic_DNA"/>
</dbReference>
<evidence type="ECO:0000313" key="8">
    <source>
        <dbReference type="EMBL" id="ADE15681.1"/>
    </source>
</evidence>
<comment type="subcellular location">
    <subcellularLocation>
        <location evidence="1">Cell membrane</location>
        <topology evidence="1">Multi-pass membrane protein</topology>
    </subcellularLocation>
</comment>
<evidence type="ECO:0000256" key="4">
    <source>
        <dbReference type="ARBA" id="ARBA00022692"/>
    </source>
</evidence>
<gene>
    <name evidence="8" type="ordered locus">Nhal_2604</name>
</gene>
<dbReference type="GO" id="GO:0005886">
    <property type="term" value="C:plasma membrane"/>
    <property type="evidence" value="ECO:0007669"/>
    <property type="project" value="UniProtKB-SubCell"/>
</dbReference>
<feature type="transmembrane region" description="Helical" evidence="7">
    <location>
        <begin position="245"/>
        <end position="269"/>
    </location>
</feature>
<comment type="similarity">
    <text evidence="2">Belongs to the NrfD family.</text>
</comment>
<keyword evidence="6 7" id="KW-0472">Membrane</keyword>
<dbReference type="InterPro" id="IPR005614">
    <property type="entry name" value="NrfD-like"/>
</dbReference>
<keyword evidence="3" id="KW-1003">Cell membrane</keyword>
<organism evidence="8 9">
    <name type="scientific">Nitrosococcus halophilus (strain Nc4)</name>
    <dbReference type="NCBI Taxonomy" id="472759"/>
    <lineage>
        <taxon>Bacteria</taxon>
        <taxon>Pseudomonadati</taxon>
        <taxon>Pseudomonadota</taxon>
        <taxon>Gammaproteobacteria</taxon>
        <taxon>Chromatiales</taxon>
        <taxon>Chromatiaceae</taxon>
        <taxon>Nitrosococcus</taxon>
    </lineage>
</organism>
<feature type="transmembrane region" description="Helical" evidence="7">
    <location>
        <begin position="71"/>
        <end position="91"/>
    </location>
</feature>
<evidence type="ECO:0000256" key="6">
    <source>
        <dbReference type="ARBA" id="ARBA00023136"/>
    </source>
</evidence>
<dbReference type="HOGENOM" id="CLU_021295_1_0_6"/>
<keyword evidence="4 7" id="KW-0812">Transmembrane</keyword>
<reference evidence="9" key="1">
    <citation type="submission" date="2010-04" db="EMBL/GenBank/DDBJ databases">
        <title>Complete genome sequence of Nitrosococcus halophilus Nc4, a salt-adapted, aerobic obligate ammonia-oxidizing sulfur purple bacterium.</title>
        <authorList>
            <consortium name="US DOE Joint Genome Institute"/>
            <person name="Campbell M.A."/>
            <person name="Malfatti S.A."/>
            <person name="Chain P.S.G."/>
            <person name="Heidelberg J.F."/>
            <person name="Ward B.B."/>
            <person name="Klotz M.G."/>
        </authorList>
    </citation>
    <scope>NUCLEOTIDE SEQUENCE [LARGE SCALE GENOMIC DNA]</scope>
    <source>
        <strain evidence="9">Nc4</strain>
    </source>
</reference>
<dbReference type="eggNOG" id="COG5557">
    <property type="taxonomic scope" value="Bacteria"/>
</dbReference>
<feature type="transmembrane region" description="Helical" evidence="7">
    <location>
        <begin position="290"/>
        <end position="311"/>
    </location>
</feature>
<feature type="transmembrane region" description="Helical" evidence="7">
    <location>
        <begin position="212"/>
        <end position="233"/>
    </location>
</feature>
<feature type="transmembrane region" description="Helical" evidence="7">
    <location>
        <begin position="25"/>
        <end position="51"/>
    </location>
</feature>
<keyword evidence="9" id="KW-1185">Reference proteome</keyword>
<dbReference type="KEGG" id="nhl:Nhal_2604"/>
<evidence type="ECO:0000256" key="3">
    <source>
        <dbReference type="ARBA" id="ARBA00022475"/>
    </source>
</evidence>
<dbReference type="Pfam" id="PF03916">
    <property type="entry name" value="NrfD"/>
    <property type="match status" value="1"/>
</dbReference>
<evidence type="ECO:0000256" key="2">
    <source>
        <dbReference type="ARBA" id="ARBA00008929"/>
    </source>
</evidence>
<dbReference type="PANTHER" id="PTHR43044">
    <property type="match status" value="1"/>
</dbReference>
<dbReference type="OrthoDB" id="9806499at2"/>
<feature type="transmembrane region" description="Helical" evidence="7">
    <location>
        <begin position="331"/>
        <end position="349"/>
    </location>
</feature>
<keyword evidence="5 7" id="KW-1133">Transmembrane helix</keyword>
<feature type="transmembrane region" description="Helical" evidence="7">
    <location>
        <begin position="398"/>
        <end position="422"/>
    </location>
</feature>